<evidence type="ECO:0000313" key="3">
    <source>
        <dbReference type="Proteomes" id="UP000249829"/>
    </source>
</evidence>
<reference evidence="2 3" key="1">
    <citation type="submission" date="2018-02" db="EMBL/GenBank/DDBJ databases">
        <title>The genomes of Aspergillus section Nigri reveals drivers in fungal speciation.</title>
        <authorList>
            <consortium name="DOE Joint Genome Institute"/>
            <person name="Vesth T.C."/>
            <person name="Nybo J."/>
            <person name="Theobald S."/>
            <person name="Brandl J."/>
            <person name="Frisvad J.C."/>
            <person name="Nielsen K.F."/>
            <person name="Lyhne E.K."/>
            <person name="Kogle M.E."/>
            <person name="Kuo A."/>
            <person name="Riley R."/>
            <person name="Clum A."/>
            <person name="Nolan M."/>
            <person name="Lipzen A."/>
            <person name="Salamov A."/>
            <person name="Henrissat B."/>
            <person name="Wiebenga A."/>
            <person name="De vries R.P."/>
            <person name="Grigoriev I.V."/>
            <person name="Mortensen U.H."/>
            <person name="Andersen M.R."/>
            <person name="Baker S.E."/>
        </authorList>
    </citation>
    <scope>NUCLEOTIDE SEQUENCE [LARGE SCALE GENOMIC DNA]</scope>
    <source>
        <strain evidence="2 3">CBS 115571</strain>
    </source>
</reference>
<proteinExistence type="predicted"/>
<name>A0A2V5H814_ASPV1</name>
<evidence type="ECO:0000256" key="1">
    <source>
        <dbReference type="SAM" id="Phobius"/>
    </source>
</evidence>
<protein>
    <submittedName>
        <fullName evidence="2">Uncharacterized protein</fullName>
    </submittedName>
</protein>
<keyword evidence="1" id="KW-0812">Transmembrane</keyword>
<keyword evidence="1" id="KW-1133">Transmembrane helix</keyword>
<keyword evidence="1" id="KW-0472">Membrane</keyword>
<feature type="transmembrane region" description="Helical" evidence="1">
    <location>
        <begin position="12"/>
        <end position="32"/>
    </location>
</feature>
<dbReference type="AlphaFoldDB" id="A0A2V5H814"/>
<gene>
    <name evidence="2" type="ORF">BO99DRAFT_171836</name>
</gene>
<dbReference type="EMBL" id="KZ825146">
    <property type="protein sequence ID" value="PYI18312.1"/>
    <property type="molecule type" value="Genomic_DNA"/>
</dbReference>
<accession>A0A2V5H814</accession>
<evidence type="ECO:0000313" key="2">
    <source>
        <dbReference type="EMBL" id="PYI18312.1"/>
    </source>
</evidence>
<sequence>MEGPGWPTENVLIVAILRLTISVLMVTPPIIVQPVKTTSSDRDGLTEGDCKNETTCFQAQQISSETSHCCPTISPGLSDCSALQFPFYIDCVLFVIRDFISYCSQTVIMLLLTHQWGR</sequence>
<keyword evidence="3" id="KW-1185">Reference proteome</keyword>
<dbReference type="Proteomes" id="UP000249829">
    <property type="component" value="Unassembled WGS sequence"/>
</dbReference>
<organism evidence="2 3">
    <name type="scientific">Aspergillus violaceofuscus (strain CBS 115571)</name>
    <dbReference type="NCBI Taxonomy" id="1450538"/>
    <lineage>
        <taxon>Eukaryota</taxon>
        <taxon>Fungi</taxon>
        <taxon>Dikarya</taxon>
        <taxon>Ascomycota</taxon>
        <taxon>Pezizomycotina</taxon>
        <taxon>Eurotiomycetes</taxon>
        <taxon>Eurotiomycetidae</taxon>
        <taxon>Eurotiales</taxon>
        <taxon>Aspergillaceae</taxon>
        <taxon>Aspergillus</taxon>
    </lineage>
</organism>